<dbReference type="EMBL" id="CP113088">
    <property type="protein sequence ID" value="WAC01155.1"/>
    <property type="molecule type" value="Genomic_DNA"/>
</dbReference>
<evidence type="ECO:0000313" key="1">
    <source>
        <dbReference type="EMBL" id="WAC01155.1"/>
    </source>
</evidence>
<name>A0A9E8MVP4_9FLAO</name>
<accession>A0A9E8MVP4</accession>
<keyword evidence="2" id="KW-1185">Reference proteome</keyword>
<dbReference type="KEGG" id="lnu:N7U66_13445"/>
<reference evidence="1" key="1">
    <citation type="submission" date="2022-11" db="EMBL/GenBank/DDBJ databases">
        <title>Lacinutrix neustonica HL-RS19T sp. nov., isolated from the surface microlayer sample of brackish Lake Shihwa.</title>
        <authorList>
            <person name="Choi J.Y."/>
            <person name="Hwang C.Y."/>
        </authorList>
    </citation>
    <scope>NUCLEOTIDE SEQUENCE</scope>
    <source>
        <strain evidence="1">HL-RS19</strain>
    </source>
</reference>
<dbReference type="RefSeq" id="WP_267675771.1">
    <property type="nucleotide sequence ID" value="NZ_CP113088.1"/>
</dbReference>
<gene>
    <name evidence="1" type="ORF">N7U66_13445</name>
</gene>
<proteinExistence type="predicted"/>
<evidence type="ECO:0000313" key="2">
    <source>
        <dbReference type="Proteomes" id="UP001164705"/>
    </source>
</evidence>
<dbReference type="AlphaFoldDB" id="A0A9E8MVP4"/>
<organism evidence="1 2">
    <name type="scientific">Lacinutrix neustonica</name>
    <dbReference type="NCBI Taxonomy" id="2980107"/>
    <lineage>
        <taxon>Bacteria</taxon>
        <taxon>Pseudomonadati</taxon>
        <taxon>Bacteroidota</taxon>
        <taxon>Flavobacteriia</taxon>
        <taxon>Flavobacteriales</taxon>
        <taxon>Flavobacteriaceae</taxon>
        <taxon>Lacinutrix</taxon>
    </lineage>
</organism>
<sequence length="66" mass="7576">MHFLTRPHKAYKKAKVVILATPSGREIVSKYTKKESIILPETGAHKVPMSLKTYRDKEKLVLVWLA</sequence>
<protein>
    <submittedName>
        <fullName evidence="1">Uncharacterized protein</fullName>
    </submittedName>
</protein>
<dbReference type="Proteomes" id="UP001164705">
    <property type="component" value="Chromosome"/>
</dbReference>